<dbReference type="OrthoDB" id="264773at2"/>
<protein>
    <recommendedName>
        <fullName evidence="7">Parallel beta helix pectate lyase-like protein</fullName>
    </recommendedName>
</protein>
<dbReference type="InterPro" id="IPR003305">
    <property type="entry name" value="CenC_carb-bd"/>
</dbReference>
<feature type="domain" description="CBM-cenC" evidence="3">
    <location>
        <begin position="44"/>
        <end position="132"/>
    </location>
</feature>
<name>A0A7K0CGL3_9ACTN</name>
<evidence type="ECO:0008006" key="7">
    <source>
        <dbReference type="Google" id="ProtNLM"/>
    </source>
</evidence>
<evidence type="ECO:0000313" key="6">
    <source>
        <dbReference type="Proteomes" id="UP000466345"/>
    </source>
</evidence>
<dbReference type="PROSITE" id="PS51318">
    <property type="entry name" value="TAT"/>
    <property type="match status" value="1"/>
</dbReference>
<dbReference type="AlphaFoldDB" id="A0A7K0CGL3"/>
<feature type="compositionally biased region" description="Low complexity" evidence="2">
    <location>
        <begin position="175"/>
        <end position="210"/>
    </location>
</feature>
<dbReference type="Gene3D" id="2.60.120.260">
    <property type="entry name" value="Galactose-binding domain-like"/>
    <property type="match status" value="1"/>
</dbReference>
<evidence type="ECO:0000259" key="3">
    <source>
        <dbReference type="Pfam" id="PF02018"/>
    </source>
</evidence>
<evidence type="ECO:0000256" key="2">
    <source>
        <dbReference type="SAM" id="MobiDB-lite"/>
    </source>
</evidence>
<proteinExistence type="predicted"/>
<dbReference type="EMBL" id="WEGJ01000007">
    <property type="protein sequence ID" value="MQY12607.1"/>
    <property type="molecule type" value="Genomic_DNA"/>
</dbReference>
<dbReference type="Pfam" id="PF13229">
    <property type="entry name" value="Beta_helix"/>
    <property type="match status" value="1"/>
</dbReference>
<organism evidence="5 6">
    <name type="scientific">Streptomyces smaragdinus</name>
    <dbReference type="NCBI Taxonomy" id="2585196"/>
    <lineage>
        <taxon>Bacteria</taxon>
        <taxon>Bacillati</taxon>
        <taxon>Actinomycetota</taxon>
        <taxon>Actinomycetes</taxon>
        <taxon>Kitasatosporales</taxon>
        <taxon>Streptomycetaceae</taxon>
        <taxon>Streptomyces</taxon>
    </lineage>
</organism>
<keyword evidence="6" id="KW-1185">Reference proteome</keyword>
<feature type="domain" description="Right handed beta helix" evidence="4">
    <location>
        <begin position="275"/>
        <end position="351"/>
    </location>
</feature>
<reference evidence="5 6" key="1">
    <citation type="submission" date="2019-10" db="EMBL/GenBank/DDBJ databases">
        <title>Streptomyces smaragdinus sp. nov. and Streptomyces fabii sp. nov., isolated from the gut of fungus growing-termite Macrotermes natalensis.</title>
        <authorList>
            <person name="Schwitalla J."/>
            <person name="Benndorf R."/>
            <person name="Martin K."/>
            <person name="De Beer W."/>
            <person name="Kaster A.-K."/>
            <person name="Vollmers J."/>
            <person name="Poulsen M."/>
            <person name="Beemelmanns C."/>
        </authorList>
    </citation>
    <scope>NUCLEOTIDE SEQUENCE [LARGE SCALE GENOMIC DNA]</scope>
    <source>
        <strain evidence="5 6">RB5</strain>
    </source>
</reference>
<accession>A0A7K0CGL3</accession>
<gene>
    <name evidence="5" type="ORF">SRB5_27430</name>
</gene>
<feature type="region of interest" description="Disordered" evidence="2">
    <location>
        <begin position="167"/>
        <end position="214"/>
    </location>
</feature>
<dbReference type="Gene3D" id="2.160.20.10">
    <property type="entry name" value="Single-stranded right-handed beta-helix, Pectin lyase-like"/>
    <property type="match status" value="1"/>
</dbReference>
<sequence length="501" mass="50541">MTPPVPPPPRRRARLKAAAVAAAVVAAGLGVLPAVASADVTGILLRNGDFETGDTSGWTCTGASAVTTAAPHAGSYALSSTAGASDIAPCSQAVAVQPNTRYTVGAWVKGSYVQLSATGTGVERSTWAGSATWTRLTLDVLTGPSTDRLTVGVSGWYGTGAVAVDDVTVEGPAGGTPSTSPTPTPTQTTPAPTASPTVSPTPTTPGSGPTVDVSDSKGLKAALAAAVPGQTIRLADGAYSGNFKITRAGTAAAPITLTGSANAVLSTPTGGGNVIQLTAAPYWTFHGISVTRGQKGIMADSSDHVVVDGVEVHHLTMEGIHFRTSSSYGVVRNSYIHDTGSSGNGMGEGVYVGSANTLTDRSDHVQILDNRIGPGVGGENIDIKEGTTGGLIRGNTFDGSGLTGANYDDSWVDVKGNGYTVENNRGVHTTNDGFQTHSQYPGWGCGTVFRDNTADLTGATGATRYAINVTVYDPASCPVTVTAGNRAIGANALVNPGIPVT</sequence>
<dbReference type="InterPro" id="IPR011050">
    <property type="entry name" value="Pectin_lyase_fold/virulence"/>
</dbReference>
<dbReference type="SUPFAM" id="SSF49785">
    <property type="entry name" value="Galactose-binding domain-like"/>
    <property type="match status" value="1"/>
</dbReference>
<dbReference type="InterPro" id="IPR012334">
    <property type="entry name" value="Pectin_lyas_fold"/>
</dbReference>
<dbReference type="Proteomes" id="UP000466345">
    <property type="component" value="Unassembled WGS sequence"/>
</dbReference>
<dbReference type="Pfam" id="PF02018">
    <property type="entry name" value="CBM_4_9"/>
    <property type="match status" value="1"/>
</dbReference>
<evidence type="ECO:0000256" key="1">
    <source>
        <dbReference type="ARBA" id="ARBA00022801"/>
    </source>
</evidence>
<dbReference type="InterPro" id="IPR008979">
    <property type="entry name" value="Galactose-bd-like_sf"/>
</dbReference>
<comment type="caution">
    <text evidence="5">The sequence shown here is derived from an EMBL/GenBank/DDBJ whole genome shotgun (WGS) entry which is preliminary data.</text>
</comment>
<keyword evidence="1" id="KW-0378">Hydrolase</keyword>
<dbReference type="InterPro" id="IPR006311">
    <property type="entry name" value="TAT_signal"/>
</dbReference>
<dbReference type="InterPro" id="IPR006626">
    <property type="entry name" value="PbH1"/>
</dbReference>
<dbReference type="InterPro" id="IPR039448">
    <property type="entry name" value="Beta_helix"/>
</dbReference>
<dbReference type="SUPFAM" id="SSF51126">
    <property type="entry name" value="Pectin lyase-like"/>
    <property type="match status" value="1"/>
</dbReference>
<dbReference type="GO" id="GO:0016798">
    <property type="term" value="F:hydrolase activity, acting on glycosyl bonds"/>
    <property type="evidence" value="ECO:0007669"/>
    <property type="project" value="InterPro"/>
</dbReference>
<dbReference type="SMART" id="SM00710">
    <property type="entry name" value="PbH1"/>
    <property type="match status" value="7"/>
</dbReference>
<evidence type="ECO:0000259" key="4">
    <source>
        <dbReference type="Pfam" id="PF13229"/>
    </source>
</evidence>
<evidence type="ECO:0000313" key="5">
    <source>
        <dbReference type="EMBL" id="MQY12607.1"/>
    </source>
</evidence>